<proteinExistence type="predicted"/>
<evidence type="ECO:0000313" key="1">
    <source>
        <dbReference type="EMBL" id="DAD88293.1"/>
    </source>
</evidence>
<dbReference type="EMBL" id="BK015038">
    <property type="protein sequence ID" value="DAD88293.1"/>
    <property type="molecule type" value="Genomic_DNA"/>
</dbReference>
<name>A0A8S5N0U8_9CAUD</name>
<reference evidence="1" key="1">
    <citation type="journal article" date="2021" name="Proc. Natl. Acad. Sci. U.S.A.">
        <title>A Catalog of Tens of Thousands of Viruses from Human Metagenomes Reveals Hidden Associations with Chronic Diseases.</title>
        <authorList>
            <person name="Tisza M.J."/>
            <person name="Buck C.B."/>
        </authorList>
    </citation>
    <scope>NUCLEOTIDE SEQUENCE</scope>
    <source>
        <strain evidence="1">CtOiG6</strain>
    </source>
</reference>
<accession>A0A8S5N0U8</accession>
<sequence>MFGYMEFFYTRASFGRLLLTKVKFTRLVKNTRRKVCYFQNTSLIFAT</sequence>
<protein>
    <submittedName>
        <fullName evidence="1">Uncharacterized protein</fullName>
    </submittedName>
</protein>
<organism evidence="1">
    <name type="scientific">Siphoviridae sp. ctOiG6</name>
    <dbReference type="NCBI Taxonomy" id="2826313"/>
    <lineage>
        <taxon>Viruses</taxon>
        <taxon>Duplodnaviria</taxon>
        <taxon>Heunggongvirae</taxon>
        <taxon>Uroviricota</taxon>
        <taxon>Caudoviricetes</taxon>
    </lineage>
</organism>